<evidence type="ECO:0000313" key="5">
    <source>
        <dbReference type="Proteomes" id="UP000734854"/>
    </source>
</evidence>
<dbReference type="InterPro" id="IPR002885">
    <property type="entry name" value="PPR_rpt"/>
</dbReference>
<feature type="region of interest" description="Disordered" evidence="3">
    <location>
        <begin position="338"/>
        <end position="374"/>
    </location>
</feature>
<dbReference type="InterPro" id="IPR046960">
    <property type="entry name" value="PPR_At4g14850-like_plant"/>
</dbReference>
<dbReference type="PROSITE" id="PS51375">
    <property type="entry name" value="PPR"/>
    <property type="match status" value="1"/>
</dbReference>
<dbReference type="Proteomes" id="UP000734854">
    <property type="component" value="Unassembled WGS sequence"/>
</dbReference>
<evidence type="ECO:0000313" key="4">
    <source>
        <dbReference type="EMBL" id="KAG6488399.1"/>
    </source>
</evidence>
<dbReference type="PANTHER" id="PTHR47926:SF418">
    <property type="entry name" value="(WILD MALAYSIAN BANANA) HYPOTHETICAL PROTEIN"/>
    <property type="match status" value="1"/>
</dbReference>
<dbReference type="AlphaFoldDB" id="A0A8J5FJ45"/>
<feature type="repeat" description="PPR" evidence="2">
    <location>
        <begin position="105"/>
        <end position="139"/>
    </location>
</feature>
<protein>
    <recommendedName>
        <fullName evidence="6">Pentatricopeptide repeat-containing protein</fullName>
    </recommendedName>
</protein>
<name>A0A8J5FJ45_ZINOF</name>
<dbReference type="PANTHER" id="PTHR47926">
    <property type="entry name" value="PENTATRICOPEPTIDE REPEAT-CONTAINING PROTEIN"/>
    <property type="match status" value="1"/>
</dbReference>
<sequence length="374" mass="42167">MLSVYSNACSIIFGRAVHELAVKLESSLAYVRNSLIDMYCKCGCLDEAAKVFDICSDRDVVTWNVMMMGWIESDCPEDACGCFLHIMGEGEDAYQTFNGAKDQLNMVAWTSMITAFQQHWHGSKVIKLFDEMVDLGIDLDYITFVIVLSACSHNELVDQGFKYYACMPDSSVWGALIAACRKFRNLELDSKVAQKLFRIEPHNSDNYVLFSNMYASHGMLEEAKEIRRLMQFNGVRKETGCSIKQDVCFHMINRTMLQSRYIRDVREVEGVGEGKRYIKAQLALGKGDEGLTITDRNIHATFTTDRNIVNYKLVQKTTNETSSDRNIVNYKLVQKTTNETSSEQGSLATIKEPPLAYASGGHLEAKGKRGMSTK</sequence>
<keyword evidence="1" id="KW-0677">Repeat</keyword>
<gene>
    <name evidence="4" type="ORF">ZIOFF_049642</name>
</gene>
<accession>A0A8J5FJ45</accession>
<dbReference type="InterPro" id="IPR011990">
    <property type="entry name" value="TPR-like_helical_dom_sf"/>
</dbReference>
<comment type="caution">
    <text evidence="4">The sequence shown here is derived from an EMBL/GenBank/DDBJ whole genome shotgun (WGS) entry which is preliminary data.</text>
</comment>
<proteinExistence type="predicted"/>
<reference evidence="4 5" key="1">
    <citation type="submission" date="2020-08" db="EMBL/GenBank/DDBJ databases">
        <title>Plant Genome Project.</title>
        <authorList>
            <person name="Zhang R.-G."/>
        </authorList>
    </citation>
    <scope>NUCLEOTIDE SEQUENCE [LARGE SCALE GENOMIC DNA]</scope>
    <source>
        <tissue evidence="4">Rhizome</tissue>
    </source>
</reference>
<dbReference type="GO" id="GO:0009451">
    <property type="term" value="P:RNA modification"/>
    <property type="evidence" value="ECO:0007669"/>
    <property type="project" value="InterPro"/>
</dbReference>
<feature type="compositionally biased region" description="Polar residues" evidence="3">
    <location>
        <begin position="338"/>
        <end position="347"/>
    </location>
</feature>
<evidence type="ECO:0008006" key="6">
    <source>
        <dbReference type="Google" id="ProtNLM"/>
    </source>
</evidence>
<evidence type="ECO:0000256" key="2">
    <source>
        <dbReference type="PROSITE-ProRule" id="PRU00708"/>
    </source>
</evidence>
<dbReference type="NCBIfam" id="TIGR00756">
    <property type="entry name" value="PPR"/>
    <property type="match status" value="1"/>
</dbReference>
<dbReference type="Gene3D" id="1.25.40.10">
    <property type="entry name" value="Tetratricopeptide repeat domain"/>
    <property type="match status" value="2"/>
</dbReference>
<evidence type="ECO:0000256" key="3">
    <source>
        <dbReference type="SAM" id="MobiDB-lite"/>
    </source>
</evidence>
<evidence type="ECO:0000256" key="1">
    <source>
        <dbReference type="ARBA" id="ARBA00022737"/>
    </source>
</evidence>
<dbReference type="Pfam" id="PF20431">
    <property type="entry name" value="E_motif"/>
    <property type="match status" value="1"/>
</dbReference>
<keyword evidence="5" id="KW-1185">Reference proteome</keyword>
<dbReference type="Pfam" id="PF01535">
    <property type="entry name" value="PPR"/>
    <property type="match status" value="2"/>
</dbReference>
<dbReference type="GO" id="GO:0003723">
    <property type="term" value="F:RNA binding"/>
    <property type="evidence" value="ECO:0007669"/>
    <property type="project" value="InterPro"/>
</dbReference>
<dbReference type="InterPro" id="IPR046848">
    <property type="entry name" value="E_motif"/>
</dbReference>
<dbReference type="Pfam" id="PF13041">
    <property type="entry name" value="PPR_2"/>
    <property type="match status" value="1"/>
</dbReference>
<dbReference type="EMBL" id="JACMSC010000014">
    <property type="protein sequence ID" value="KAG6488399.1"/>
    <property type="molecule type" value="Genomic_DNA"/>
</dbReference>
<organism evidence="4 5">
    <name type="scientific">Zingiber officinale</name>
    <name type="common">Ginger</name>
    <name type="synonym">Amomum zingiber</name>
    <dbReference type="NCBI Taxonomy" id="94328"/>
    <lineage>
        <taxon>Eukaryota</taxon>
        <taxon>Viridiplantae</taxon>
        <taxon>Streptophyta</taxon>
        <taxon>Embryophyta</taxon>
        <taxon>Tracheophyta</taxon>
        <taxon>Spermatophyta</taxon>
        <taxon>Magnoliopsida</taxon>
        <taxon>Liliopsida</taxon>
        <taxon>Zingiberales</taxon>
        <taxon>Zingiberaceae</taxon>
        <taxon>Zingiber</taxon>
    </lineage>
</organism>